<gene>
    <name evidence="1" type="ORF">SAMN06265379_1262</name>
</gene>
<organism evidence="1 2">
    <name type="scientific">Saccharicrinis carchari</name>
    <dbReference type="NCBI Taxonomy" id="1168039"/>
    <lineage>
        <taxon>Bacteria</taxon>
        <taxon>Pseudomonadati</taxon>
        <taxon>Bacteroidota</taxon>
        <taxon>Bacteroidia</taxon>
        <taxon>Marinilabiliales</taxon>
        <taxon>Marinilabiliaceae</taxon>
        <taxon>Saccharicrinis</taxon>
    </lineage>
</organism>
<protein>
    <recommendedName>
        <fullName evidence="3">Lipoprotein</fullName>
    </recommendedName>
</protein>
<dbReference type="Proteomes" id="UP000319040">
    <property type="component" value="Unassembled WGS sequence"/>
</dbReference>
<name>A0A521FF73_SACCC</name>
<dbReference type="AlphaFoldDB" id="A0A521FF73"/>
<evidence type="ECO:0008006" key="3">
    <source>
        <dbReference type="Google" id="ProtNLM"/>
    </source>
</evidence>
<reference evidence="1 2" key="1">
    <citation type="submission" date="2017-05" db="EMBL/GenBank/DDBJ databases">
        <authorList>
            <person name="Varghese N."/>
            <person name="Submissions S."/>
        </authorList>
    </citation>
    <scope>NUCLEOTIDE SEQUENCE [LARGE SCALE GENOMIC DNA]</scope>
    <source>
        <strain evidence="1 2">DSM 27040</strain>
    </source>
</reference>
<dbReference type="EMBL" id="FXTB01000026">
    <property type="protein sequence ID" value="SMO94832.1"/>
    <property type="molecule type" value="Genomic_DNA"/>
</dbReference>
<dbReference type="RefSeq" id="WP_142534859.1">
    <property type="nucleotide sequence ID" value="NZ_FXTB01000026.1"/>
</dbReference>
<sequence length="226" mass="26102">MKLKDNNNTMRLTLGLLLIFTITSCSSGIKTELSINCLCSVTEHYSISTDSEDNRTKEYTFTNSPIFKLGVPKEYFATSCAILINNNSKIDSTTILKINLLKDKGGSKENTFFRYDIYELGDISPKYFEMLEIMNHFVESIYSAQYQVCHQYIGFEFDKDNFDTVMNQIKEGLERGYVDTRIIGFDKHKDNYSIYGGIYTENKILDLFTMKFRETADGLKITSFKF</sequence>
<dbReference type="PROSITE" id="PS51257">
    <property type="entry name" value="PROKAR_LIPOPROTEIN"/>
    <property type="match status" value="1"/>
</dbReference>
<proteinExistence type="predicted"/>
<accession>A0A521FF73</accession>
<dbReference type="OrthoDB" id="9838983at2"/>
<evidence type="ECO:0000313" key="2">
    <source>
        <dbReference type="Proteomes" id="UP000319040"/>
    </source>
</evidence>
<keyword evidence="2" id="KW-1185">Reference proteome</keyword>
<evidence type="ECO:0000313" key="1">
    <source>
        <dbReference type="EMBL" id="SMO94832.1"/>
    </source>
</evidence>